<feature type="coiled-coil region" evidence="1">
    <location>
        <begin position="136"/>
        <end position="175"/>
    </location>
</feature>
<dbReference type="AlphaFoldDB" id="A0A6P1BLW0"/>
<evidence type="ECO:0000256" key="1">
    <source>
        <dbReference type="SAM" id="Coils"/>
    </source>
</evidence>
<dbReference type="EMBL" id="VKHP01000120">
    <property type="protein sequence ID" value="NEU99189.1"/>
    <property type="molecule type" value="Genomic_DNA"/>
</dbReference>
<dbReference type="Proteomes" id="UP000468531">
    <property type="component" value="Unassembled WGS sequence"/>
</dbReference>
<gene>
    <name evidence="2" type="ORF">FNJ47_26015</name>
</gene>
<protein>
    <recommendedName>
        <fullName evidence="4">Type IV toxin-antitoxin system AbiEi family antitoxin domain-containing protein</fullName>
    </recommendedName>
</protein>
<reference evidence="2 3" key="1">
    <citation type="journal article" date="2020" name="Arch. Microbiol.">
        <title>Bradyrhizobium uaiense sp. nov., a new highly efficient cowpea symbiont.</title>
        <authorList>
            <person name="Cabral Michel D."/>
            <person name="Azarias Guimaraes A."/>
            <person name="Martins da Costa E."/>
            <person name="Soares de Carvalho T."/>
            <person name="Balsanelli E."/>
            <person name="Willems A."/>
            <person name="Maltempi de Souza E."/>
            <person name="de Souza Moreira F.M."/>
        </authorList>
    </citation>
    <scope>NUCLEOTIDE SEQUENCE [LARGE SCALE GENOMIC DNA]</scope>
    <source>
        <strain evidence="2 3">UFLA 03-164</strain>
    </source>
</reference>
<evidence type="ECO:0000313" key="2">
    <source>
        <dbReference type="EMBL" id="NEU99189.1"/>
    </source>
</evidence>
<proteinExistence type="predicted"/>
<accession>A0A6P1BLW0</accession>
<sequence>MTKLAELKRHLKPGQAYRRADLARWSTSVDRHVRELVESGTLKKLSGGLYAYPKETAFGPAPASDKDVVTAFLKGDTFLLASPNAYNSLGVGTTQLYDKTVVYNHKRHGEFQLGNRKFAFRVKPRFPKSLTKEFLLVDLVNNVDQLAEAKDEVLKRVAERAAESDQKRLRRAVREYGSERAKKFFERALRTGELHAA</sequence>
<keyword evidence="3" id="KW-1185">Reference proteome</keyword>
<organism evidence="2 3">
    <name type="scientific">Bradyrhizobium uaiense</name>
    <dbReference type="NCBI Taxonomy" id="2594946"/>
    <lineage>
        <taxon>Bacteria</taxon>
        <taxon>Pseudomonadati</taxon>
        <taxon>Pseudomonadota</taxon>
        <taxon>Alphaproteobacteria</taxon>
        <taxon>Hyphomicrobiales</taxon>
        <taxon>Nitrobacteraceae</taxon>
        <taxon>Bradyrhizobium</taxon>
    </lineage>
</organism>
<name>A0A6P1BLW0_9BRAD</name>
<evidence type="ECO:0000313" key="3">
    <source>
        <dbReference type="Proteomes" id="UP000468531"/>
    </source>
</evidence>
<evidence type="ECO:0008006" key="4">
    <source>
        <dbReference type="Google" id="ProtNLM"/>
    </source>
</evidence>
<keyword evidence="1" id="KW-0175">Coiled coil</keyword>
<comment type="caution">
    <text evidence="2">The sequence shown here is derived from an EMBL/GenBank/DDBJ whole genome shotgun (WGS) entry which is preliminary data.</text>
</comment>